<reference evidence="3 4" key="1">
    <citation type="submission" date="2014-01" db="EMBL/GenBank/DDBJ databases">
        <title>Roseivivax isoporae LMG 25204 Genome Sequencing.</title>
        <authorList>
            <person name="Lai Q."/>
            <person name="Li G."/>
            <person name="Shao Z."/>
        </authorList>
    </citation>
    <scope>NUCLEOTIDE SEQUENCE [LARGE SCALE GENOMIC DNA]</scope>
    <source>
        <strain evidence="3 4">LMG 25204</strain>
    </source>
</reference>
<dbReference type="RefSeq" id="WP_084615371.1">
    <property type="nucleotide sequence ID" value="NZ_JAME01000017.1"/>
</dbReference>
<dbReference type="InterPro" id="IPR027051">
    <property type="entry name" value="XdhC_Rossmann_dom"/>
</dbReference>
<dbReference type="OrthoDB" id="61481at2"/>
<dbReference type="PATRIC" id="fig|1449351.3.peg.2446"/>
<gene>
    <name evidence="3" type="ORF">RISW2_05680</name>
</gene>
<evidence type="ECO:0000313" key="3">
    <source>
        <dbReference type="EMBL" id="ETX28582.1"/>
    </source>
</evidence>
<dbReference type="eggNOG" id="COG1975">
    <property type="taxonomic scope" value="Bacteria"/>
</dbReference>
<dbReference type="Gene3D" id="3.40.50.720">
    <property type="entry name" value="NAD(P)-binding Rossmann-like Domain"/>
    <property type="match status" value="1"/>
</dbReference>
<keyword evidence="4" id="KW-1185">Reference proteome</keyword>
<dbReference type="InterPro" id="IPR036291">
    <property type="entry name" value="NAD(P)-bd_dom_sf"/>
</dbReference>
<dbReference type="NCBIfam" id="TIGR02964">
    <property type="entry name" value="xanthine_xdhC"/>
    <property type="match status" value="1"/>
</dbReference>
<comment type="caution">
    <text evidence="3">The sequence shown here is derived from an EMBL/GenBank/DDBJ whole genome shotgun (WGS) entry which is preliminary data.</text>
</comment>
<organism evidence="3 4">
    <name type="scientific">Roseivivax isoporae LMG 25204</name>
    <dbReference type="NCBI Taxonomy" id="1449351"/>
    <lineage>
        <taxon>Bacteria</taxon>
        <taxon>Pseudomonadati</taxon>
        <taxon>Pseudomonadota</taxon>
        <taxon>Alphaproteobacteria</taxon>
        <taxon>Rhodobacterales</taxon>
        <taxon>Roseobacteraceae</taxon>
        <taxon>Roseivivax</taxon>
    </lineage>
</organism>
<dbReference type="SUPFAM" id="SSF51735">
    <property type="entry name" value="NAD(P)-binding Rossmann-fold domains"/>
    <property type="match status" value="1"/>
</dbReference>
<proteinExistence type="predicted"/>
<feature type="domain" description="XdhC Rossmann" evidence="2">
    <location>
        <begin position="115"/>
        <end position="255"/>
    </location>
</feature>
<dbReference type="Pfam" id="PF02625">
    <property type="entry name" value="XdhC_CoxI"/>
    <property type="match status" value="1"/>
</dbReference>
<evidence type="ECO:0000259" key="1">
    <source>
        <dbReference type="Pfam" id="PF02625"/>
    </source>
</evidence>
<dbReference type="AlphaFoldDB" id="X7F6R4"/>
<accession>X7F6R4</accession>
<dbReference type="Proteomes" id="UP000023430">
    <property type="component" value="Unassembled WGS sequence"/>
</dbReference>
<dbReference type="EMBL" id="JAME01000017">
    <property type="protein sequence ID" value="ETX28582.1"/>
    <property type="molecule type" value="Genomic_DNA"/>
</dbReference>
<dbReference type="STRING" id="1449351.RISW2_05680"/>
<evidence type="ECO:0000313" key="4">
    <source>
        <dbReference type="Proteomes" id="UP000023430"/>
    </source>
</evidence>
<dbReference type="Pfam" id="PF13478">
    <property type="entry name" value="XdhC_C"/>
    <property type="match status" value="1"/>
</dbReference>
<dbReference type="PANTHER" id="PTHR30388">
    <property type="entry name" value="ALDEHYDE OXIDOREDUCTASE MOLYBDENUM COFACTOR ASSEMBLY PROTEIN"/>
    <property type="match status" value="1"/>
</dbReference>
<evidence type="ECO:0000259" key="2">
    <source>
        <dbReference type="Pfam" id="PF13478"/>
    </source>
</evidence>
<dbReference type="InterPro" id="IPR014308">
    <property type="entry name" value="Xanthine_DH_XdhC"/>
</dbReference>
<feature type="domain" description="XdhC- CoxI" evidence="1">
    <location>
        <begin position="7"/>
        <end position="64"/>
    </location>
</feature>
<dbReference type="PANTHER" id="PTHR30388:SF6">
    <property type="entry name" value="XANTHINE DEHYDROGENASE SUBUNIT A-RELATED"/>
    <property type="match status" value="1"/>
</dbReference>
<dbReference type="InterPro" id="IPR003777">
    <property type="entry name" value="XdhC_CoxI"/>
</dbReference>
<sequence>MSLAAFLDAHRAVVRVALGRVRGSSPREAGTEMFVADTDLHGTIGGGRLEYMAIARAREMLREGILGDRMDLPLGPEIGQCCGGRVEVTLARMGARDRAAAHARDEAARAAAPEVLIFGAGHVGRAIADLMQHMPVRAVLLDTRPEELGRATARVEMRVSVLPEADVALAGRGAAFIVATHDHALDFLVADAALARGDAAYVGLIGSRTKRAKFDRFVRDHGTAADSARLTCPIGAGPSRDKRPAIIAACVTAEVMTALTTTAAAGPRLETPCRGMDTRGAAIREVPRG</sequence>
<dbReference type="InterPro" id="IPR052698">
    <property type="entry name" value="MoCofactor_Util/Proc"/>
</dbReference>
<name>X7F6R4_9RHOB</name>
<protein>
    <submittedName>
        <fullName evidence="3">Xanthine dehydrogenase accessory protein XdhC</fullName>
    </submittedName>
</protein>